<keyword evidence="1" id="KW-0175">Coiled coil</keyword>
<feature type="transmembrane region" description="Helical" evidence="2">
    <location>
        <begin position="39"/>
        <end position="58"/>
    </location>
</feature>
<accession>A0ABQ1IU91</accession>
<protein>
    <submittedName>
        <fullName evidence="3">Uncharacterized protein</fullName>
    </submittedName>
</protein>
<organism evidence="3 4">
    <name type="scientific">Tistrella bauzanensis</name>
    <dbReference type="NCBI Taxonomy" id="657419"/>
    <lineage>
        <taxon>Bacteria</taxon>
        <taxon>Pseudomonadati</taxon>
        <taxon>Pseudomonadota</taxon>
        <taxon>Alphaproteobacteria</taxon>
        <taxon>Geminicoccales</taxon>
        <taxon>Geminicoccaceae</taxon>
        <taxon>Tistrella</taxon>
    </lineage>
</organism>
<dbReference type="EMBL" id="BMDZ01000043">
    <property type="protein sequence ID" value="GGB49683.1"/>
    <property type="molecule type" value="Genomic_DNA"/>
</dbReference>
<evidence type="ECO:0000313" key="3">
    <source>
        <dbReference type="EMBL" id="GGB49683.1"/>
    </source>
</evidence>
<keyword evidence="4" id="KW-1185">Reference proteome</keyword>
<dbReference type="Proteomes" id="UP000603352">
    <property type="component" value="Unassembled WGS sequence"/>
</dbReference>
<evidence type="ECO:0000313" key="4">
    <source>
        <dbReference type="Proteomes" id="UP000603352"/>
    </source>
</evidence>
<name>A0ABQ1IU91_9PROT</name>
<sequence>MAEHRAETLTGPVVFGLFVIAGMGFIGTAKLLMLGPVPVTGLPVAMMLIYAGCLMAFRRLRLRSDQAGDNLYYMGFLFTLTSLGVSLYQFTADGSADDIIRNFGIALGSTIAGVLLRVMFNQMRPDPVEVEHVARIEMSNAARRLRRELDDTVRELSHFRRATEQVMAEGFDEILTTTRTVSERLLAEITETSQRVAQPLEAASQSSRATLDTLTTRVSDTLGGAARKLADDTDGLSANAGRVSSSLAATAERLTAMQTPEQVIQIRLEPAVEALAAAARSVGASTRENTEALATVLARSDAQTAARDADVARRDEARDALMSRLEATLGQTAAALSALNTQSETQAHRHEAEAARIMGAVSGLAATTAADRVRDAARDDARDALLREVAAVMQATSQRVVALAARADSQSAETVAMFETIQSVRGQLDALQAERAADDAAQ</sequence>
<dbReference type="RefSeq" id="WP_188579909.1">
    <property type="nucleotide sequence ID" value="NZ_BMDZ01000043.1"/>
</dbReference>
<keyword evidence="2" id="KW-0472">Membrane</keyword>
<keyword evidence="2" id="KW-0812">Transmembrane</keyword>
<feature type="transmembrane region" description="Helical" evidence="2">
    <location>
        <begin position="70"/>
        <end position="91"/>
    </location>
</feature>
<comment type="caution">
    <text evidence="3">The sequence shown here is derived from an EMBL/GenBank/DDBJ whole genome shotgun (WGS) entry which is preliminary data.</text>
</comment>
<evidence type="ECO:0000256" key="2">
    <source>
        <dbReference type="SAM" id="Phobius"/>
    </source>
</evidence>
<feature type="coiled-coil region" evidence="1">
    <location>
        <begin position="135"/>
        <end position="162"/>
    </location>
</feature>
<proteinExistence type="predicted"/>
<gene>
    <name evidence="3" type="ORF">GCM10011505_33450</name>
</gene>
<feature type="transmembrane region" description="Helical" evidence="2">
    <location>
        <begin position="12"/>
        <end position="33"/>
    </location>
</feature>
<keyword evidence="2" id="KW-1133">Transmembrane helix</keyword>
<reference evidence="4" key="1">
    <citation type="journal article" date="2019" name="Int. J. Syst. Evol. Microbiol.">
        <title>The Global Catalogue of Microorganisms (GCM) 10K type strain sequencing project: providing services to taxonomists for standard genome sequencing and annotation.</title>
        <authorList>
            <consortium name="The Broad Institute Genomics Platform"/>
            <consortium name="The Broad Institute Genome Sequencing Center for Infectious Disease"/>
            <person name="Wu L."/>
            <person name="Ma J."/>
        </authorList>
    </citation>
    <scope>NUCLEOTIDE SEQUENCE [LARGE SCALE GENOMIC DNA]</scope>
    <source>
        <strain evidence="4">CGMCC 1.10188</strain>
    </source>
</reference>
<evidence type="ECO:0000256" key="1">
    <source>
        <dbReference type="SAM" id="Coils"/>
    </source>
</evidence>